<dbReference type="KEGG" id="salw:CP975_00860"/>
<keyword evidence="1" id="KW-1133">Transmembrane helix</keyword>
<evidence type="ECO:0000313" key="3">
    <source>
        <dbReference type="Proteomes" id="UP000326553"/>
    </source>
</evidence>
<dbReference type="OrthoDB" id="940913at2"/>
<dbReference type="AlphaFoldDB" id="A0A5J6HCF7"/>
<accession>A0A5J6HCF7</accession>
<dbReference type="Pfam" id="PF14023">
    <property type="entry name" value="Bestrophin-like"/>
    <property type="match status" value="1"/>
</dbReference>
<name>A0A5J6HCF7_STRAD</name>
<sequence>MLFPSLLVMLTAAVAVTTTAFFVTRRQGAQAPDLPKGVEMAVGAVSGLFVFSFAFLALNAQAELNTARKAALSEAGALKEVYFAAQGLDDAARAQVRKGIVGYTGSVITAEWPAMRAGRPDEATTRELDALRMRVYDMPAPGETARAARVEVAQRMRDVYVARRERLAEKDARVPTPILSLMIGAGVATLLVIALFGRPSSRVHYALLAIGAAGFAYMIFLVLALNHPYGGGISVGPDAYHEALVRYEQIGS</sequence>
<feature type="transmembrane region" description="Helical" evidence="1">
    <location>
        <begin position="203"/>
        <end position="225"/>
    </location>
</feature>
<dbReference type="RefSeq" id="WP_150476457.1">
    <property type="nucleotide sequence ID" value="NZ_CP023695.1"/>
</dbReference>
<dbReference type="InterPro" id="IPR025333">
    <property type="entry name" value="DUF4239"/>
</dbReference>
<keyword evidence="1" id="KW-0472">Membrane</keyword>
<keyword evidence="1" id="KW-0812">Transmembrane</keyword>
<reference evidence="2 3" key="1">
    <citation type="submission" date="2017-09" db="EMBL/GenBank/DDBJ databases">
        <authorList>
            <person name="Lee N."/>
            <person name="Cho B.-K."/>
        </authorList>
    </citation>
    <scope>NUCLEOTIDE SEQUENCE [LARGE SCALE GENOMIC DNA]</scope>
    <source>
        <strain evidence="2 3">ATCC 12461</strain>
    </source>
</reference>
<protein>
    <submittedName>
        <fullName evidence="2">DUF4239 domain-containing protein</fullName>
    </submittedName>
</protein>
<gene>
    <name evidence="2" type="ORF">CP975_00860</name>
</gene>
<feature type="transmembrane region" description="Helical" evidence="1">
    <location>
        <begin position="174"/>
        <end position="197"/>
    </location>
</feature>
<organism evidence="2 3">
    <name type="scientific">Streptomyces alboniger</name>
    <dbReference type="NCBI Taxonomy" id="132473"/>
    <lineage>
        <taxon>Bacteria</taxon>
        <taxon>Bacillati</taxon>
        <taxon>Actinomycetota</taxon>
        <taxon>Actinomycetes</taxon>
        <taxon>Kitasatosporales</taxon>
        <taxon>Streptomycetaceae</taxon>
        <taxon>Streptomyces</taxon>
        <taxon>Streptomyces aurantiacus group</taxon>
    </lineage>
</organism>
<evidence type="ECO:0000256" key="1">
    <source>
        <dbReference type="SAM" id="Phobius"/>
    </source>
</evidence>
<evidence type="ECO:0000313" key="2">
    <source>
        <dbReference type="EMBL" id="QEV16250.1"/>
    </source>
</evidence>
<dbReference type="Proteomes" id="UP000326553">
    <property type="component" value="Chromosome"/>
</dbReference>
<feature type="transmembrane region" description="Helical" evidence="1">
    <location>
        <begin position="38"/>
        <end position="58"/>
    </location>
</feature>
<keyword evidence="3" id="KW-1185">Reference proteome</keyword>
<dbReference type="EMBL" id="CP023695">
    <property type="protein sequence ID" value="QEV16250.1"/>
    <property type="molecule type" value="Genomic_DNA"/>
</dbReference>
<proteinExistence type="predicted"/>